<evidence type="ECO:0000313" key="15">
    <source>
        <dbReference type="EMBL" id="TRY73772.1"/>
    </source>
</evidence>
<dbReference type="Pfam" id="PF25020">
    <property type="entry name" value="TTR_TEN1-4"/>
    <property type="match status" value="1"/>
</dbReference>
<evidence type="ECO:0000256" key="3">
    <source>
        <dbReference type="ARBA" id="ARBA00009385"/>
    </source>
</evidence>
<keyword evidence="16" id="KW-1185">Reference proteome</keyword>
<dbReference type="Gene3D" id="2.60.120.260">
    <property type="entry name" value="Galactose-binding domain-like"/>
    <property type="match status" value="1"/>
</dbReference>
<keyword evidence="5 11" id="KW-0245">EGF-like domain</keyword>
<feature type="compositionally biased region" description="Polar residues" evidence="12">
    <location>
        <begin position="131"/>
        <end position="144"/>
    </location>
</feature>
<evidence type="ECO:0000256" key="2">
    <source>
        <dbReference type="ARBA" id="ARBA00004236"/>
    </source>
</evidence>
<dbReference type="PANTHER" id="PTHR11219:SF72">
    <property type="entry name" value="TENEURIN-M"/>
    <property type="match status" value="1"/>
</dbReference>
<evidence type="ECO:0000259" key="14">
    <source>
        <dbReference type="PROSITE" id="PS50026"/>
    </source>
</evidence>
<feature type="disulfide bond" evidence="11">
    <location>
        <begin position="619"/>
        <end position="629"/>
    </location>
</feature>
<evidence type="ECO:0000256" key="7">
    <source>
        <dbReference type="ARBA" id="ARBA00022737"/>
    </source>
</evidence>
<feature type="region of interest" description="Disordered" evidence="12">
    <location>
        <begin position="112"/>
        <end position="174"/>
    </location>
</feature>
<dbReference type="Proteomes" id="UP000318571">
    <property type="component" value="Chromosome 3"/>
</dbReference>
<dbReference type="Pfam" id="PF23093">
    <property type="entry name" value="GBD_Tenm3"/>
    <property type="match status" value="1"/>
</dbReference>
<accession>A0A553P7W5</accession>
<evidence type="ECO:0000256" key="8">
    <source>
        <dbReference type="ARBA" id="ARBA00022989"/>
    </source>
</evidence>
<feature type="transmembrane region" description="Helical" evidence="13">
    <location>
        <begin position="190"/>
        <end position="215"/>
    </location>
</feature>
<comment type="caution">
    <text evidence="11">Lacks conserved residue(s) required for the propagation of feature annotation.</text>
</comment>
<keyword evidence="10 11" id="KW-1015">Disulfide bond</keyword>
<dbReference type="InterPro" id="IPR057627">
    <property type="entry name" value="FN-plug_TEN1-4"/>
</dbReference>
<keyword evidence="9 13" id="KW-0472">Membrane</keyword>
<dbReference type="InterPro" id="IPR008969">
    <property type="entry name" value="CarboxyPept-like_regulatory"/>
</dbReference>
<dbReference type="FunFam" id="2.10.25.10:FF:000013">
    <property type="entry name" value="Teneurin transmembrane protein 4"/>
    <property type="match status" value="1"/>
</dbReference>
<feature type="domain" description="EGF-like" evidence="14">
    <location>
        <begin position="451"/>
        <end position="483"/>
    </location>
</feature>
<dbReference type="InterPro" id="IPR057629">
    <property type="entry name" value="Teneurin1-4_GBD"/>
</dbReference>
<comment type="similarity">
    <text evidence="3">Belongs to the tenascin family. Teneurin subfamily.</text>
</comment>
<reference evidence="15 16" key="1">
    <citation type="journal article" date="2018" name="Nat. Ecol. Evol.">
        <title>Genomic signatures of mitonuclear coevolution across populations of Tigriopus californicus.</title>
        <authorList>
            <person name="Barreto F.S."/>
            <person name="Watson E.T."/>
            <person name="Lima T.G."/>
            <person name="Willett C.S."/>
            <person name="Edmands S."/>
            <person name="Li W."/>
            <person name="Burton R.S."/>
        </authorList>
    </citation>
    <scope>NUCLEOTIDE SEQUENCE [LARGE SCALE GENOMIC DNA]</scope>
    <source>
        <strain evidence="15 16">San Diego</strain>
    </source>
</reference>
<keyword evidence="7" id="KW-0677">Repeat</keyword>
<feature type="disulfide bond" evidence="11">
    <location>
        <begin position="439"/>
        <end position="448"/>
    </location>
</feature>
<keyword evidence="6 13" id="KW-0812">Transmembrane</keyword>
<dbReference type="InterPro" id="IPR051216">
    <property type="entry name" value="Teneurin"/>
</dbReference>
<dbReference type="SUPFAM" id="SSF49464">
    <property type="entry name" value="Carboxypeptidase regulatory domain-like"/>
    <property type="match status" value="1"/>
</dbReference>
<keyword evidence="8 13" id="KW-1133">Transmembrane helix</keyword>
<dbReference type="Gene3D" id="2.10.25.10">
    <property type="entry name" value="Laminin"/>
    <property type="match status" value="5"/>
</dbReference>
<dbReference type="FunFam" id="2.10.25.10:FF:000021">
    <property type="entry name" value="Teneurin transmembrane protein 2"/>
    <property type="match status" value="2"/>
</dbReference>
<dbReference type="Pfam" id="PF25024">
    <property type="entry name" value="EGF_TEN"/>
    <property type="match status" value="1"/>
</dbReference>
<dbReference type="SMART" id="SM00181">
    <property type="entry name" value="EGF"/>
    <property type="match status" value="8"/>
</dbReference>
<dbReference type="STRING" id="6832.A0A553P7W5"/>
<evidence type="ECO:0000256" key="6">
    <source>
        <dbReference type="ARBA" id="ARBA00022692"/>
    </source>
</evidence>
<feature type="domain" description="EGF-like" evidence="14">
    <location>
        <begin position="413"/>
        <end position="449"/>
    </location>
</feature>
<evidence type="ECO:0000256" key="5">
    <source>
        <dbReference type="ARBA" id="ARBA00022536"/>
    </source>
</evidence>
<evidence type="ECO:0000256" key="9">
    <source>
        <dbReference type="ARBA" id="ARBA00023136"/>
    </source>
</evidence>
<protein>
    <recommendedName>
        <fullName evidence="14">EGF-like domain-containing protein</fullName>
    </recommendedName>
</protein>
<dbReference type="PROSITE" id="PS01186">
    <property type="entry name" value="EGF_2"/>
    <property type="match status" value="4"/>
</dbReference>
<evidence type="ECO:0000256" key="13">
    <source>
        <dbReference type="SAM" id="Phobius"/>
    </source>
</evidence>
<evidence type="ECO:0000256" key="1">
    <source>
        <dbReference type="ARBA" id="ARBA00004167"/>
    </source>
</evidence>
<dbReference type="InterPro" id="IPR056820">
    <property type="entry name" value="TEN_TTR-like"/>
</dbReference>
<feature type="disulfide bond" evidence="11">
    <location>
        <begin position="473"/>
        <end position="482"/>
    </location>
</feature>
<dbReference type="GO" id="GO:0008045">
    <property type="term" value="P:motor neuron axon guidance"/>
    <property type="evidence" value="ECO:0007669"/>
    <property type="project" value="TreeGrafter"/>
</dbReference>
<gene>
    <name evidence="15" type="ORF">TCAL_00953</name>
</gene>
<comment type="subcellular location">
    <subcellularLocation>
        <location evidence="2">Cell membrane</location>
    </subcellularLocation>
    <subcellularLocation>
        <location evidence="1">Membrane</location>
        <topology evidence="1">Single-pass membrane protein</topology>
    </subcellularLocation>
</comment>
<dbReference type="SUPFAM" id="SSF57196">
    <property type="entry name" value="EGF/Laminin"/>
    <property type="match status" value="1"/>
</dbReference>
<dbReference type="AlphaFoldDB" id="A0A553P7W5"/>
<feature type="domain" description="EGF-like" evidence="14">
    <location>
        <begin position="615"/>
        <end position="651"/>
    </location>
</feature>
<dbReference type="Pfam" id="PF24329">
    <property type="entry name" value="FN-plug_TEN1-4"/>
    <property type="match status" value="1"/>
</dbReference>
<evidence type="ECO:0000256" key="4">
    <source>
        <dbReference type="ARBA" id="ARBA00022475"/>
    </source>
</evidence>
<feature type="compositionally biased region" description="Basic and acidic residues" evidence="12">
    <location>
        <begin position="159"/>
        <end position="174"/>
    </location>
</feature>
<dbReference type="PROSITE" id="PS50026">
    <property type="entry name" value="EGF_3"/>
    <property type="match status" value="3"/>
</dbReference>
<evidence type="ECO:0000256" key="10">
    <source>
        <dbReference type="ARBA" id="ARBA00023157"/>
    </source>
</evidence>
<proteinExistence type="inferred from homology"/>
<feature type="disulfide bond" evidence="11">
    <location>
        <begin position="641"/>
        <end position="650"/>
    </location>
</feature>
<dbReference type="GO" id="GO:0008038">
    <property type="term" value="P:neuron recognition"/>
    <property type="evidence" value="ECO:0007669"/>
    <property type="project" value="UniProtKB-ARBA"/>
</dbReference>
<dbReference type="GO" id="GO:0005886">
    <property type="term" value="C:plasma membrane"/>
    <property type="evidence" value="ECO:0007669"/>
    <property type="project" value="UniProtKB-SubCell"/>
</dbReference>
<organism evidence="15 16">
    <name type="scientific">Tigriopus californicus</name>
    <name type="common">Marine copepod</name>
    <dbReference type="NCBI Taxonomy" id="6832"/>
    <lineage>
        <taxon>Eukaryota</taxon>
        <taxon>Metazoa</taxon>
        <taxon>Ecdysozoa</taxon>
        <taxon>Arthropoda</taxon>
        <taxon>Crustacea</taxon>
        <taxon>Multicrustacea</taxon>
        <taxon>Hexanauplia</taxon>
        <taxon>Copepoda</taxon>
        <taxon>Harpacticoida</taxon>
        <taxon>Harpacticidae</taxon>
        <taxon>Tigriopus</taxon>
    </lineage>
</organism>
<evidence type="ECO:0000256" key="11">
    <source>
        <dbReference type="PROSITE-ProRule" id="PRU00076"/>
    </source>
</evidence>
<dbReference type="EMBL" id="VCGU01000007">
    <property type="protein sequence ID" value="TRY73772.1"/>
    <property type="molecule type" value="Genomic_DNA"/>
</dbReference>
<evidence type="ECO:0000256" key="12">
    <source>
        <dbReference type="SAM" id="MobiDB-lite"/>
    </source>
</evidence>
<dbReference type="PROSITE" id="PS00022">
    <property type="entry name" value="EGF_1"/>
    <property type="match status" value="4"/>
</dbReference>
<keyword evidence="4" id="KW-1003">Cell membrane</keyword>
<dbReference type="InterPro" id="IPR000742">
    <property type="entry name" value="EGF"/>
</dbReference>
<dbReference type="PANTHER" id="PTHR11219">
    <property type="entry name" value="TENEURIN AND N-ACETYLGLUCOSAMINE-1-PHOSPHODIESTER ALPHA-N-ACETYLGLUCOSAMINIDASE"/>
    <property type="match status" value="1"/>
</dbReference>
<evidence type="ECO:0000313" key="16">
    <source>
        <dbReference type="Proteomes" id="UP000318571"/>
    </source>
</evidence>
<dbReference type="OMA" id="HEECEIT"/>
<sequence>MPSNDILQHGMNGSVLDNASNTYTGGRHASLIASLGKANGSSSGLGEAATLQLREGSLAGQKVNYLDSGYSEEDTDQQITSCLMQTASGSIYIPGNLPKNLTVDSRLEYRLHHSNHSPPDHTSPAKDLPSHSMSDRNPSLQLSHAETPFLPPPPPSNKRSGDPRKQLKRRDDKIGPPWEKNFIRNCSWKCIAIFFVLLAVILGAVLITVTASNLIPESDGPSAFPSAKACAVLAESEDGGQDISTSSQQLSVSSMGTQLPRNLPPDGTSFRQIALGKSLNQAIPAYGYWNIQFYQSEASYVNMDLSVPRGASVGLYARRNGLPTHTNYDIMEVIKGFEDSRSRRSSRRSVSKSLPLFLTEGHWFISFYNDYGDAQTLGFMGTLSQELTEGCPKGCNGKGDCIAGRCHCQSGHSGNDCSQDVCPVLCNGHGDYVNGECVCQPGWKGKECHLRHEECEITDCNGHGHCVEGLCHCIKGFTGEFCEKTDCIDPTCSNHGFCVEGECVCKKGWKGDSCHQMDEEARQCLPNCNGHGRFDLESQVCHCSPGWTGQSCAKQVCNLDCGEHGSCEDDACVCRDGWGGPRCEEKTCDPRCSMHGQCKNGTCLCVAGWNGVHCTLEGCPRQCSDHGNCKTNFNSDWYCQCQDGWEGDGCEVELERDCNNAIDDDQDGLTDCEDPECCASTSCQDSELCATVPRPIEILLQRQPPAATASFFQKMRFIIEEGSLQRYAKNTAFNESRVAVIRGRVMTSSGRGLAGVRISHENQLIEGYTMTQEDGWFDFMVNGGGAATLRFGKNPFPPTSRSFFVPWNEVIVIDPVVMFMRTKENDETRGSFQSLAQSFPICKSHNYEVIRPVILASWRLSQYTQAKLDQSEVLAESRVLQEVVEVPNTQLKLVYSSAKAEGFSSTIELRLTPSTIPDSLKLIHLRITIEGELFEKTFEADPNLKYTYAWRRLNVYRQRVYGVTTAVVKVGYSYSDCPHTIWDVQTKKILGQNLKVSHIGGWDFHIHHRYNHQEGIL</sequence>
<comment type="caution">
    <text evidence="15">The sequence shown here is derived from an EMBL/GenBank/DDBJ whole genome shotgun (WGS) entry which is preliminary data.</text>
</comment>
<name>A0A553P7W5_TIGCA</name>